<keyword evidence="4" id="KW-0249">Electron transport</keyword>
<evidence type="ECO:0000256" key="6">
    <source>
        <dbReference type="ARBA" id="ARBA00023136"/>
    </source>
</evidence>
<evidence type="ECO:0000256" key="2">
    <source>
        <dbReference type="ARBA" id="ARBA00022448"/>
    </source>
</evidence>
<feature type="chain" id="PRO_5045029612" description="Cytochrome b561 domain-containing protein" evidence="8">
    <location>
        <begin position="20"/>
        <end position="213"/>
    </location>
</feature>
<keyword evidence="3 7" id="KW-0812">Transmembrane</keyword>
<dbReference type="EMBL" id="CAXAMN010000558">
    <property type="protein sequence ID" value="CAK8989391.1"/>
    <property type="molecule type" value="Genomic_DNA"/>
</dbReference>
<evidence type="ECO:0000256" key="1">
    <source>
        <dbReference type="ARBA" id="ARBA00004370"/>
    </source>
</evidence>
<accession>A0ABP0SW41</accession>
<evidence type="ECO:0000256" key="3">
    <source>
        <dbReference type="ARBA" id="ARBA00022692"/>
    </source>
</evidence>
<gene>
    <name evidence="10" type="ORF">CCMP2556_LOCUS1647</name>
    <name evidence="11" type="ORF">CCMP2556_LOCUS54153</name>
</gene>
<dbReference type="Proteomes" id="UP001642484">
    <property type="component" value="Unassembled WGS sequence"/>
</dbReference>
<feature type="signal peptide" evidence="8">
    <location>
        <begin position="1"/>
        <end position="19"/>
    </location>
</feature>
<evidence type="ECO:0000256" key="8">
    <source>
        <dbReference type="SAM" id="SignalP"/>
    </source>
</evidence>
<feature type="domain" description="Cytochrome b561" evidence="9">
    <location>
        <begin position="45"/>
        <end position="137"/>
    </location>
</feature>
<keyword evidence="8" id="KW-0732">Signal</keyword>
<evidence type="ECO:0000256" key="4">
    <source>
        <dbReference type="ARBA" id="ARBA00022982"/>
    </source>
</evidence>
<evidence type="ECO:0000256" key="5">
    <source>
        <dbReference type="ARBA" id="ARBA00022989"/>
    </source>
</evidence>
<organism evidence="11 12">
    <name type="scientific">Durusdinium trenchii</name>
    <dbReference type="NCBI Taxonomy" id="1381693"/>
    <lineage>
        <taxon>Eukaryota</taxon>
        <taxon>Sar</taxon>
        <taxon>Alveolata</taxon>
        <taxon>Dinophyceae</taxon>
        <taxon>Suessiales</taxon>
        <taxon>Symbiodiniaceae</taxon>
        <taxon>Durusdinium</taxon>
    </lineage>
</organism>
<dbReference type="Gene3D" id="1.20.120.1770">
    <property type="match status" value="1"/>
</dbReference>
<name>A0ABP0SW41_9DINO</name>
<keyword evidence="2" id="KW-0813">Transport</keyword>
<evidence type="ECO:0000313" key="12">
    <source>
        <dbReference type="Proteomes" id="UP001642484"/>
    </source>
</evidence>
<feature type="transmembrane region" description="Helical" evidence="7">
    <location>
        <begin position="29"/>
        <end position="57"/>
    </location>
</feature>
<feature type="transmembrane region" description="Helical" evidence="7">
    <location>
        <begin position="69"/>
        <end position="92"/>
    </location>
</feature>
<feature type="transmembrane region" description="Helical" evidence="7">
    <location>
        <begin position="112"/>
        <end position="130"/>
    </location>
</feature>
<evidence type="ECO:0000256" key="7">
    <source>
        <dbReference type="SAM" id="Phobius"/>
    </source>
</evidence>
<sequence>MAWFSWVALLVVVAGAALAAYCAMQFTTMPILFFGHIAAMLLCWWLMTSGSVIYAVAKLWSGSRDSARTFHAAIQSAAVLAAVAGYVCIFSNHRLVGGSQFGFDPGNPPAKTLHALFGYIVLSLILLQAFQGWSKFMGLQTGKLRFSRPRDQLRSLQHGLDSHHLPFHRGLVCDPGGWLPAADVPCCGDCWTRREVRGISKAEAKSDTALLDG</sequence>
<proteinExistence type="predicted"/>
<keyword evidence="12" id="KW-1185">Reference proteome</keyword>
<protein>
    <recommendedName>
        <fullName evidence="9">Cytochrome b561 domain-containing protein</fullName>
    </recommendedName>
</protein>
<evidence type="ECO:0000259" key="9">
    <source>
        <dbReference type="Pfam" id="PF03188"/>
    </source>
</evidence>
<evidence type="ECO:0000313" key="11">
    <source>
        <dbReference type="EMBL" id="CAK9116631.1"/>
    </source>
</evidence>
<comment type="subcellular location">
    <subcellularLocation>
        <location evidence="1">Membrane</location>
    </subcellularLocation>
</comment>
<dbReference type="InterPro" id="IPR006593">
    <property type="entry name" value="Cyt_b561/ferric_Rdtase_TM"/>
</dbReference>
<comment type="caution">
    <text evidence="11">The sequence shown here is derived from an EMBL/GenBank/DDBJ whole genome shotgun (WGS) entry which is preliminary data.</text>
</comment>
<dbReference type="EMBL" id="CAXAMN010028472">
    <property type="protein sequence ID" value="CAK9116631.1"/>
    <property type="molecule type" value="Genomic_DNA"/>
</dbReference>
<dbReference type="Pfam" id="PF03188">
    <property type="entry name" value="Cytochrom_B561"/>
    <property type="match status" value="1"/>
</dbReference>
<keyword evidence="6 7" id="KW-0472">Membrane</keyword>
<evidence type="ECO:0000313" key="10">
    <source>
        <dbReference type="EMBL" id="CAK8989391.1"/>
    </source>
</evidence>
<reference evidence="11 12" key="1">
    <citation type="submission" date="2024-02" db="EMBL/GenBank/DDBJ databases">
        <authorList>
            <person name="Chen Y."/>
            <person name="Shah S."/>
            <person name="Dougan E. K."/>
            <person name="Thang M."/>
            <person name="Chan C."/>
        </authorList>
    </citation>
    <scope>NUCLEOTIDE SEQUENCE [LARGE SCALE GENOMIC DNA]</scope>
</reference>
<keyword evidence="5 7" id="KW-1133">Transmembrane helix</keyword>